<feature type="transmembrane region" description="Helical" evidence="1">
    <location>
        <begin position="20"/>
        <end position="47"/>
    </location>
</feature>
<evidence type="ECO:0000313" key="3">
    <source>
        <dbReference type="Proteomes" id="UP000265515"/>
    </source>
</evidence>
<dbReference type="AlphaFoldDB" id="A0A388MG02"/>
<proteinExistence type="predicted"/>
<keyword evidence="3" id="KW-1185">Reference proteome</keyword>
<dbReference type="EMBL" id="BFEA01001961">
    <property type="protein sequence ID" value="GBG93486.1"/>
    <property type="molecule type" value="Genomic_DNA"/>
</dbReference>
<reference evidence="2 3" key="1">
    <citation type="journal article" date="2018" name="Cell">
        <title>The Chara Genome: Secondary Complexity and Implications for Plant Terrestrialization.</title>
        <authorList>
            <person name="Nishiyama T."/>
            <person name="Sakayama H."/>
            <person name="Vries J.D."/>
            <person name="Buschmann H."/>
            <person name="Saint-Marcoux D."/>
            <person name="Ullrich K.K."/>
            <person name="Haas F.B."/>
            <person name="Vanderstraeten L."/>
            <person name="Becker D."/>
            <person name="Lang D."/>
            <person name="Vosolsobe S."/>
            <person name="Rombauts S."/>
            <person name="Wilhelmsson P.K.I."/>
            <person name="Janitza P."/>
            <person name="Kern R."/>
            <person name="Heyl A."/>
            <person name="Rumpler F."/>
            <person name="Villalobos L.I.A.C."/>
            <person name="Clay J.M."/>
            <person name="Skokan R."/>
            <person name="Toyoda A."/>
            <person name="Suzuki Y."/>
            <person name="Kagoshima H."/>
            <person name="Schijlen E."/>
            <person name="Tajeshwar N."/>
            <person name="Catarino B."/>
            <person name="Hetherington A.J."/>
            <person name="Saltykova A."/>
            <person name="Bonnot C."/>
            <person name="Breuninger H."/>
            <person name="Symeonidi A."/>
            <person name="Radhakrishnan G.V."/>
            <person name="Van Nieuwerburgh F."/>
            <person name="Deforce D."/>
            <person name="Chang C."/>
            <person name="Karol K.G."/>
            <person name="Hedrich R."/>
            <person name="Ulvskov P."/>
            <person name="Glockner G."/>
            <person name="Delwiche C.F."/>
            <person name="Petrasek J."/>
            <person name="Van de Peer Y."/>
            <person name="Friml J."/>
            <person name="Beilby M."/>
            <person name="Dolan L."/>
            <person name="Kohara Y."/>
            <person name="Sugano S."/>
            <person name="Fujiyama A."/>
            <person name="Delaux P.-M."/>
            <person name="Quint M."/>
            <person name="TheiBen G."/>
            <person name="Hagemann M."/>
            <person name="Harholt J."/>
            <person name="Dunand C."/>
            <person name="Zachgo S."/>
            <person name="Langdale J."/>
            <person name="Maumus F."/>
            <person name="Straeten D.V.D."/>
            <person name="Gould S.B."/>
            <person name="Rensing S.A."/>
        </authorList>
    </citation>
    <scope>NUCLEOTIDE SEQUENCE [LARGE SCALE GENOMIC DNA]</scope>
    <source>
        <strain evidence="2 3">S276</strain>
    </source>
</reference>
<dbReference type="Gramene" id="GBG93486">
    <property type="protein sequence ID" value="GBG93486"/>
    <property type="gene ID" value="CBR_g71596"/>
</dbReference>
<keyword evidence="1" id="KW-1133">Transmembrane helix</keyword>
<keyword evidence="1" id="KW-0472">Membrane</keyword>
<evidence type="ECO:0000313" key="2">
    <source>
        <dbReference type="EMBL" id="GBG93486.1"/>
    </source>
</evidence>
<comment type="caution">
    <text evidence="2">The sequence shown here is derived from an EMBL/GenBank/DDBJ whole genome shotgun (WGS) entry which is preliminary data.</text>
</comment>
<evidence type="ECO:0000256" key="1">
    <source>
        <dbReference type="SAM" id="Phobius"/>
    </source>
</evidence>
<keyword evidence="1" id="KW-0812">Transmembrane</keyword>
<protein>
    <submittedName>
        <fullName evidence="2">Uncharacterized protein</fullName>
    </submittedName>
</protein>
<dbReference type="Proteomes" id="UP000265515">
    <property type="component" value="Unassembled WGS sequence"/>
</dbReference>
<sequence length="101" mass="11079">MTMAPAMATAMIMTMATVMIAGMATVMITAMATAAITVMAVVTRVAARRENQRMRMHLTAHRTEVQAVWHLIVRSRKGSGSAIADGHGRWHRCLIMRSRNG</sequence>
<gene>
    <name evidence="2" type="ORF">CBR_g71596</name>
</gene>
<name>A0A388MG02_CHABU</name>
<accession>A0A388MG02</accession>
<organism evidence="2 3">
    <name type="scientific">Chara braunii</name>
    <name type="common">Braun's stonewort</name>
    <dbReference type="NCBI Taxonomy" id="69332"/>
    <lineage>
        <taxon>Eukaryota</taxon>
        <taxon>Viridiplantae</taxon>
        <taxon>Streptophyta</taxon>
        <taxon>Charophyceae</taxon>
        <taxon>Charales</taxon>
        <taxon>Characeae</taxon>
        <taxon>Chara</taxon>
    </lineage>
</organism>